<dbReference type="PANTHER" id="PTHR37984:SF5">
    <property type="entry name" value="PROTEIN NYNRIN-LIKE"/>
    <property type="match status" value="1"/>
</dbReference>
<dbReference type="AlphaFoldDB" id="A0A438FAJ8"/>
<dbReference type="InterPro" id="IPR036397">
    <property type="entry name" value="RNaseH_sf"/>
</dbReference>
<dbReference type="Proteomes" id="UP000288805">
    <property type="component" value="Unassembled WGS sequence"/>
</dbReference>
<dbReference type="InterPro" id="IPR050951">
    <property type="entry name" value="Retrovirus_Pol_polyprotein"/>
</dbReference>
<sequence length="170" mass="19049">MVTQRGIEVNLDQIRVVIETLALSNKKELQCLIGCLAELGRFISRFTDKLRIPQAIVANNGPQFDSIAFRTFYSELKIKNLYSMPRYPQSNGQAEATNKILFIALKKNARKGQMKVGKRVTKGLMGILDNPRTTYMDTPFAFAHGMKAIIPTEIGIPTTKTVVQGQMNEN</sequence>
<feature type="domain" description="Integrase catalytic" evidence="1">
    <location>
        <begin position="1"/>
        <end position="159"/>
    </location>
</feature>
<dbReference type="SUPFAM" id="SSF53098">
    <property type="entry name" value="Ribonuclease H-like"/>
    <property type="match status" value="1"/>
</dbReference>
<dbReference type="GO" id="GO:0003676">
    <property type="term" value="F:nucleic acid binding"/>
    <property type="evidence" value="ECO:0007669"/>
    <property type="project" value="InterPro"/>
</dbReference>
<evidence type="ECO:0000259" key="1">
    <source>
        <dbReference type="PROSITE" id="PS50994"/>
    </source>
</evidence>
<reference evidence="2 3" key="1">
    <citation type="journal article" date="2018" name="PLoS Genet.">
        <title>Population sequencing reveals clonal diversity and ancestral inbreeding in the grapevine cultivar Chardonnay.</title>
        <authorList>
            <person name="Roach M.J."/>
            <person name="Johnson D.L."/>
            <person name="Bohlmann J."/>
            <person name="van Vuuren H.J."/>
            <person name="Jones S.J."/>
            <person name="Pretorius I.S."/>
            <person name="Schmidt S.A."/>
            <person name="Borneman A.R."/>
        </authorList>
    </citation>
    <scope>NUCLEOTIDE SEQUENCE [LARGE SCALE GENOMIC DNA]</scope>
    <source>
        <strain evidence="3">cv. Chardonnay</strain>
        <tissue evidence="2">Leaf</tissue>
    </source>
</reference>
<dbReference type="InterPro" id="IPR012337">
    <property type="entry name" value="RNaseH-like_sf"/>
</dbReference>
<accession>A0A438FAJ8</accession>
<proteinExistence type="predicted"/>
<comment type="caution">
    <text evidence="2">The sequence shown here is derived from an EMBL/GenBank/DDBJ whole genome shotgun (WGS) entry which is preliminary data.</text>
</comment>
<dbReference type="PROSITE" id="PS50994">
    <property type="entry name" value="INTEGRASE"/>
    <property type="match status" value="1"/>
</dbReference>
<protein>
    <recommendedName>
        <fullName evidence="1">Integrase catalytic domain-containing protein</fullName>
    </recommendedName>
</protein>
<organism evidence="2 3">
    <name type="scientific">Vitis vinifera</name>
    <name type="common">Grape</name>
    <dbReference type="NCBI Taxonomy" id="29760"/>
    <lineage>
        <taxon>Eukaryota</taxon>
        <taxon>Viridiplantae</taxon>
        <taxon>Streptophyta</taxon>
        <taxon>Embryophyta</taxon>
        <taxon>Tracheophyta</taxon>
        <taxon>Spermatophyta</taxon>
        <taxon>Magnoliopsida</taxon>
        <taxon>eudicotyledons</taxon>
        <taxon>Gunneridae</taxon>
        <taxon>Pentapetalae</taxon>
        <taxon>rosids</taxon>
        <taxon>Vitales</taxon>
        <taxon>Vitaceae</taxon>
        <taxon>Viteae</taxon>
        <taxon>Vitis</taxon>
    </lineage>
</organism>
<dbReference type="InterPro" id="IPR001584">
    <property type="entry name" value="Integrase_cat-core"/>
</dbReference>
<dbReference type="PANTHER" id="PTHR37984">
    <property type="entry name" value="PROTEIN CBG26694"/>
    <property type="match status" value="1"/>
</dbReference>
<gene>
    <name evidence="2" type="ORF">CK203_070572</name>
</gene>
<evidence type="ECO:0000313" key="2">
    <source>
        <dbReference type="EMBL" id="RVW56995.1"/>
    </source>
</evidence>
<dbReference type="EMBL" id="QGNW01001068">
    <property type="protein sequence ID" value="RVW56995.1"/>
    <property type="molecule type" value="Genomic_DNA"/>
</dbReference>
<name>A0A438FAJ8_VITVI</name>
<dbReference type="Gene3D" id="3.30.420.10">
    <property type="entry name" value="Ribonuclease H-like superfamily/Ribonuclease H"/>
    <property type="match status" value="1"/>
</dbReference>
<evidence type="ECO:0000313" key="3">
    <source>
        <dbReference type="Proteomes" id="UP000288805"/>
    </source>
</evidence>
<dbReference type="GO" id="GO:0015074">
    <property type="term" value="P:DNA integration"/>
    <property type="evidence" value="ECO:0007669"/>
    <property type="project" value="InterPro"/>
</dbReference>